<dbReference type="InterPro" id="IPR004033">
    <property type="entry name" value="UbiE/COQ5_MeTrFase"/>
</dbReference>
<gene>
    <name evidence="5" type="ORF">GXM_00220</name>
</gene>
<evidence type="ECO:0000256" key="3">
    <source>
        <dbReference type="ARBA" id="ARBA00022691"/>
    </source>
</evidence>
<dbReference type="PANTHER" id="PTHR43591:SF24">
    <property type="entry name" value="2-METHOXY-6-POLYPRENYL-1,4-BENZOQUINOL METHYLASE, MITOCHONDRIAL"/>
    <property type="match status" value="1"/>
</dbReference>
<reference evidence="5 6" key="1">
    <citation type="submission" date="2019-10" db="EMBL/GenBank/DDBJ databases">
        <title>Genomic and transcriptomic insights into the perfect genentic adaptation of a filamentous nitrogen-fixing cyanobacterium to rice fields.</title>
        <authorList>
            <person name="Chen Z."/>
        </authorList>
    </citation>
    <scope>NUCLEOTIDE SEQUENCE [LARGE SCALE GENOMIC DNA]</scope>
    <source>
        <strain evidence="5">CCNUC1</strain>
    </source>
</reference>
<accession>A0A5P8VQY1</accession>
<dbReference type="SUPFAM" id="SSF53335">
    <property type="entry name" value="S-adenosyl-L-methionine-dependent methyltransferases"/>
    <property type="match status" value="1"/>
</dbReference>
<dbReference type="Gene3D" id="3.40.50.150">
    <property type="entry name" value="Vaccinia Virus protein VP39"/>
    <property type="match status" value="1"/>
</dbReference>
<dbReference type="PROSITE" id="PS51608">
    <property type="entry name" value="SAM_MT_UBIE"/>
    <property type="match status" value="1"/>
</dbReference>
<keyword evidence="6" id="KW-1185">Reference proteome</keyword>
<evidence type="ECO:0000256" key="1">
    <source>
        <dbReference type="ARBA" id="ARBA00022603"/>
    </source>
</evidence>
<evidence type="ECO:0000256" key="2">
    <source>
        <dbReference type="ARBA" id="ARBA00022679"/>
    </source>
</evidence>
<evidence type="ECO:0000313" key="5">
    <source>
        <dbReference type="EMBL" id="QFS42747.1"/>
    </source>
</evidence>
<dbReference type="Pfam" id="PF13847">
    <property type="entry name" value="Methyltransf_31"/>
    <property type="match status" value="1"/>
</dbReference>
<protein>
    <submittedName>
        <fullName evidence="5">Ubiqui/menaqui biosynthesis C-methylase UbiE</fullName>
    </submittedName>
</protein>
<dbReference type="KEGG" id="nsh:GXM_00220"/>
<dbReference type="Proteomes" id="UP000326678">
    <property type="component" value="Chromosome Gxm1"/>
</dbReference>
<dbReference type="InterPro" id="IPR029063">
    <property type="entry name" value="SAM-dependent_MTases_sf"/>
</dbReference>
<dbReference type="PANTHER" id="PTHR43591">
    <property type="entry name" value="METHYLTRANSFERASE"/>
    <property type="match status" value="1"/>
</dbReference>
<sequence>MVMTDLDSYKQQLKEFYGSRTTYDHEEGTRHPLEAKILLEFVPLHSGQKILDVATGTGLLAIPAAEKVGSQGYVIGIDMTPGMLHQARLKIAAAKLQNIELIEADAEYLNFSDSSFDVVFCCEAIVLFPDILTILQKWYRFLKTGGFVAFTCPPETAYMASLQQSVCARVLGVSLLHILEPLGTPEKCRNLLIQAGFRDIEIKIEPSGRYRPLRDKELSEIAININFKGNSLLSKLSQEQLNQLQVEYKAEIEKLATDQGIWEDTTKFFVRARK</sequence>
<feature type="domain" description="Methyltransferase" evidence="4">
    <location>
        <begin position="45"/>
        <end position="154"/>
    </location>
</feature>
<organism evidence="5 6">
    <name type="scientific">Nostoc sphaeroides CCNUC1</name>
    <dbReference type="NCBI Taxonomy" id="2653204"/>
    <lineage>
        <taxon>Bacteria</taxon>
        <taxon>Bacillati</taxon>
        <taxon>Cyanobacteriota</taxon>
        <taxon>Cyanophyceae</taxon>
        <taxon>Nostocales</taxon>
        <taxon>Nostocaceae</taxon>
        <taxon>Nostoc</taxon>
    </lineage>
</organism>
<dbReference type="EMBL" id="CP045226">
    <property type="protein sequence ID" value="QFS42747.1"/>
    <property type="molecule type" value="Genomic_DNA"/>
</dbReference>
<dbReference type="GO" id="GO:0008168">
    <property type="term" value="F:methyltransferase activity"/>
    <property type="evidence" value="ECO:0007669"/>
    <property type="project" value="UniProtKB-KW"/>
</dbReference>
<keyword evidence="2" id="KW-0808">Transferase</keyword>
<keyword evidence="1 5" id="KW-0489">Methyltransferase</keyword>
<evidence type="ECO:0000313" key="6">
    <source>
        <dbReference type="Proteomes" id="UP000326678"/>
    </source>
</evidence>
<dbReference type="GO" id="GO:0032259">
    <property type="term" value="P:methylation"/>
    <property type="evidence" value="ECO:0007669"/>
    <property type="project" value="UniProtKB-KW"/>
</dbReference>
<dbReference type="CDD" id="cd02440">
    <property type="entry name" value="AdoMet_MTases"/>
    <property type="match status" value="1"/>
</dbReference>
<keyword evidence="3" id="KW-0949">S-adenosyl-L-methionine</keyword>
<proteinExistence type="predicted"/>
<evidence type="ECO:0000259" key="4">
    <source>
        <dbReference type="Pfam" id="PF13847"/>
    </source>
</evidence>
<name>A0A5P8VQY1_9NOSO</name>
<dbReference type="AlphaFoldDB" id="A0A5P8VQY1"/>
<dbReference type="InterPro" id="IPR025714">
    <property type="entry name" value="Methyltranfer_dom"/>
</dbReference>